<comment type="catalytic activity">
    <reaction evidence="5">
        <text>hydrogencarbonate + H(+) = CO2 + H2O</text>
        <dbReference type="Rhea" id="RHEA:10748"/>
        <dbReference type="ChEBI" id="CHEBI:15377"/>
        <dbReference type="ChEBI" id="CHEBI:15378"/>
        <dbReference type="ChEBI" id="CHEBI:16526"/>
        <dbReference type="ChEBI" id="CHEBI:17544"/>
        <dbReference type="EC" id="4.2.1.1"/>
    </reaction>
</comment>
<name>A0A4U0TWQ2_9PEZI</name>
<comment type="function">
    <text evidence="5">Reversible hydration of carbon dioxide.</text>
</comment>
<dbReference type="EC" id="4.2.1.1" evidence="5"/>
<dbReference type="SMART" id="SM00947">
    <property type="entry name" value="Pro_CA"/>
    <property type="match status" value="1"/>
</dbReference>
<sequence length="183" mass="19699">MITGSVVEMLARNAKFAQAYKAPPGLMQMASTMKASGAGVVVVSCSDPRLNPYQILGIDQTLKATMVRNAGGRVFDALRTLAVLQTIGSPGTIVVMHHTDCGVTHYHDSQIREALSELAPTDKTAIEATNFGEIKGSIEESVIEDLEILRASPWIKKSTQLIGLKYDIDTGKLEVVGEEQAQL</sequence>
<dbReference type="InterPro" id="IPR001765">
    <property type="entry name" value="Carbonic_anhydrase"/>
</dbReference>
<protein>
    <recommendedName>
        <fullName evidence="5">Carbonic anhydrase</fullName>
        <ecNumber evidence="5">4.2.1.1</ecNumber>
    </recommendedName>
    <alternativeName>
        <fullName evidence="5">Carbonate dehydratase</fullName>
    </alternativeName>
</protein>
<feature type="binding site" evidence="4">
    <location>
        <position position="101"/>
    </location>
    <ligand>
        <name>Zn(2+)</name>
        <dbReference type="ChEBI" id="CHEBI:29105"/>
    </ligand>
</feature>
<evidence type="ECO:0000313" key="6">
    <source>
        <dbReference type="EMBL" id="TKA26734.1"/>
    </source>
</evidence>
<comment type="caution">
    <text evidence="6">The sequence shown here is derived from an EMBL/GenBank/DDBJ whole genome shotgun (WGS) entry which is preliminary data.</text>
</comment>
<dbReference type="InterPro" id="IPR036874">
    <property type="entry name" value="Carbonic_anhydrase_sf"/>
</dbReference>
<evidence type="ECO:0000256" key="3">
    <source>
        <dbReference type="ARBA" id="ARBA00022833"/>
    </source>
</evidence>
<keyword evidence="5" id="KW-0456">Lyase</keyword>
<dbReference type="Gene3D" id="3.40.1050.10">
    <property type="entry name" value="Carbonic anhydrase"/>
    <property type="match status" value="1"/>
</dbReference>
<dbReference type="SUPFAM" id="SSF53056">
    <property type="entry name" value="beta-carbonic anhydrase, cab"/>
    <property type="match status" value="1"/>
</dbReference>
<dbReference type="OrthoDB" id="10248475at2759"/>
<accession>A0A4U0TWQ2</accession>
<keyword evidence="3 4" id="KW-0862">Zinc</keyword>
<dbReference type="GO" id="GO:0008270">
    <property type="term" value="F:zinc ion binding"/>
    <property type="evidence" value="ECO:0007669"/>
    <property type="project" value="UniProtKB-UniRule"/>
</dbReference>
<keyword evidence="2 4" id="KW-0479">Metal-binding</keyword>
<comment type="cofactor">
    <cofactor evidence="4">
        <name>Zn(2+)</name>
        <dbReference type="ChEBI" id="CHEBI:29105"/>
    </cofactor>
    <text evidence="4">Binds 1 zinc ion per subunit.</text>
</comment>
<comment type="similarity">
    <text evidence="1 5">Belongs to the beta-class carbonic anhydrase family.</text>
</comment>
<dbReference type="AlphaFoldDB" id="A0A4U0TWQ2"/>
<evidence type="ECO:0000256" key="2">
    <source>
        <dbReference type="ARBA" id="ARBA00022723"/>
    </source>
</evidence>
<feature type="binding site" evidence="4">
    <location>
        <position position="98"/>
    </location>
    <ligand>
        <name>Zn(2+)</name>
        <dbReference type="ChEBI" id="CHEBI:29105"/>
    </ligand>
</feature>
<dbReference type="Proteomes" id="UP000310066">
    <property type="component" value="Unassembled WGS sequence"/>
</dbReference>
<dbReference type="GO" id="GO:0004089">
    <property type="term" value="F:carbonate dehydratase activity"/>
    <property type="evidence" value="ECO:0007669"/>
    <property type="project" value="UniProtKB-UniRule"/>
</dbReference>
<proteinExistence type="inferred from homology"/>
<evidence type="ECO:0000256" key="5">
    <source>
        <dbReference type="RuleBase" id="RU003956"/>
    </source>
</evidence>
<dbReference type="STRING" id="329885.A0A4U0TWQ2"/>
<dbReference type="PANTHER" id="PTHR43175">
    <property type="entry name" value="CARBONIC ANHYDRASE"/>
    <property type="match status" value="1"/>
</dbReference>
<reference evidence="6 7" key="1">
    <citation type="submission" date="2017-03" db="EMBL/GenBank/DDBJ databases">
        <title>Genomes of endolithic fungi from Antarctica.</title>
        <authorList>
            <person name="Coleine C."/>
            <person name="Masonjones S."/>
            <person name="Stajich J.E."/>
        </authorList>
    </citation>
    <scope>NUCLEOTIDE SEQUENCE [LARGE SCALE GENOMIC DNA]</scope>
    <source>
        <strain evidence="6 7">CCFEE 5311</strain>
    </source>
</reference>
<feature type="binding site" evidence="4">
    <location>
        <position position="45"/>
    </location>
    <ligand>
        <name>Zn(2+)</name>
        <dbReference type="ChEBI" id="CHEBI:29105"/>
    </ligand>
</feature>
<evidence type="ECO:0000256" key="4">
    <source>
        <dbReference type="PIRSR" id="PIRSR601765-1"/>
    </source>
</evidence>
<organism evidence="6 7">
    <name type="scientific">Friedmanniomyces endolithicus</name>
    <dbReference type="NCBI Taxonomy" id="329885"/>
    <lineage>
        <taxon>Eukaryota</taxon>
        <taxon>Fungi</taxon>
        <taxon>Dikarya</taxon>
        <taxon>Ascomycota</taxon>
        <taxon>Pezizomycotina</taxon>
        <taxon>Dothideomycetes</taxon>
        <taxon>Dothideomycetidae</taxon>
        <taxon>Mycosphaerellales</taxon>
        <taxon>Teratosphaeriaceae</taxon>
        <taxon>Friedmanniomyces</taxon>
    </lineage>
</organism>
<evidence type="ECO:0000256" key="1">
    <source>
        <dbReference type="ARBA" id="ARBA00006217"/>
    </source>
</evidence>
<dbReference type="EMBL" id="NAJP01000135">
    <property type="protein sequence ID" value="TKA26734.1"/>
    <property type="molecule type" value="Genomic_DNA"/>
</dbReference>
<gene>
    <name evidence="6" type="ORF">B0A54_16651</name>
</gene>
<feature type="binding site" evidence="4">
    <location>
        <position position="47"/>
    </location>
    <ligand>
        <name>Zn(2+)</name>
        <dbReference type="ChEBI" id="CHEBI:29105"/>
    </ligand>
</feature>
<evidence type="ECO:0000313" key="7">
    <source>
        <dbReference type="Proteomes" id="UP000310066"/>
    </source>
</evidence>
<dbReference type="PANTHER" id="PTHR43175:SF3">
    <property type="entry name" value="CARBON DISULFIDE HYDROLASE"/>
    <property type="match status" value="1"/>
</dbReference>
<dbReference type="Pfam" id="PF00484">
    <property type="entry name" value="Pro_CA"/>
    <property type="match status" value="1"/>
</dbReference>